<evidence type="ECO:0000313" key="3">
    <source>
        <dbReference type="Proteomes" id="UP000321479"/>
    </source>
</evidence>
<dbReference type="OrthoDB" id="846071at2"/>
<keyword evidence="3" id="KW-1185">Reference proteome</keyword>
<proteinExistence type="predicted"/>
<dbReference type="Pfam" id="PF13439">
    <property type="entry name" value="Glyco_transf_4"/>
    <property type="match status" value="1"/>
</dbReference>
<keyword evidence="2" id="KW-0808">Transferase</keyword>
<dbReference type="InterPro" id="IPR028098">
    <property type="entry name" value="Glyco_trans_4-like_N"/>
</dbReference>
<dbReference type="SUPFAM" id="SSF53756">
    <property type="entry name" value="UDP-Glycosyltransferase/glycogen phosphorylase"/>
    <property type="match status" value="1"/>
</dbReference>
<evidence type="ECO:0000313" key="2">
    <source>
        <dbReference type="EMBL" id="QEC65627.1"/>
    </source>
</evidence>
<accession>A0A5B8V293</accession>
<gene>
    <name evidence="2" type="ORF">FRZ54_08215</name>
</gene>
<dbReference type="Gene3D" id="3.40.50.2000">
    <property type="entry name" value="Glycogen Phosphorylase B"/>
    <property type="match status" value="1"/>
</dbReference>
<feature type="domain" description="Glycosyltransferase subfamily 4-like N-terminal" evidence="1">
    <location>
        <begin position="63"/>
        <end position="171"/>
    </location>
</feature>
<reference evidence="2 3" key="1">
    <citation type="journal article" date="2017" name="Curr. Microbiol.">
        <title>Mucilaginibacter ginsenosidivorans sp. nov., Isolated from Soil of Ginseng Field.</title>
        <authorList>
            <person name="Kim M.M."/>
            <person name="Siddiqi M.Z."/>
            <person name="Im W.T."/>
        </authorList>
    </citation>
    <scope>NUCLEOTIDE SEQUENCE [LARGE SCALE GENOMIC DNA]</scope>
    <source>
        <strain evidence="2 3">Gsoil 3017</strain>
    </source>
</reference>
<name>A0A5B8V293_9SPHI</name>
<dbReference type="AlphaFoldDB" id="A0A5B8V293"/>
<dbReference type="EMBL" id="CP042436">
    <property type="protein sequence ID" value="QEC65627.1"/>
    <property type="molecule type" value="Genomic_DNA"/>
</dbReference>
<protein>
    <submittedName>
        <fullName evidence="2">Glycosyltransferase family 4 protein</fullName>
    </submittedName>
</protein>
<evidence type="ECO:0000259" key="1">
    <source>
        <dbReference type="Pfam" id="PF13439"/>
    </source>
</evidence>
<dbReference type="GO" id="GO:0016757">
    <property type="term" value="F:glycosyltransferase activity"/>
    <property type="evidence" value="ECO:0007669"/>
    <property type="project" value="UniProtKB-ARBA"/>
</dbReference>
<sequence>MSLPYFNHFGWVAEVAAVEPRYTDMVKDELLLKSLPADVKVHWVSAWSKRWTSKLGLGSIALRSLWFYYKGVNRILRNGHFDLVYFSTTQFPVCILGACWKRRFDIPYVIDLQDPWHSGYYRDKPRSQRPPKYWFSYRLNKFLEPIAMRKTDGLIGVSADYLQDIRARYPQTRRIPSRTITFGSFAPDLHIAQQNKALFPPLLENGMVNIVYVGRGGEDMHTATVPLFQALRTALTADPERYGKVRLHFIGTSYAPEGKGRQTIFPLAQRFGLEDYVTEIPGRVSFYHALLTLQEADALFIPGSDDAKYTASKIYPYVLAGRPLLAIFHPDSSAIPILREYGVKDVLSFDEVRTERVGAFLAEVCGGTASAPRYQAAVIKKYAAENMTHEQCLLFDQVLAERRDR</sequence>
<organism evidence="2 3">
    <name type="scientific">Mucilaginibacter ginsenosidivorans</name>
    <dbReference type="NCBI Taxonomy" id="398053"/>
    <lineage>
        <taxon>Bacteria</taxon>
        <taxon>Pseudomonadati</taxon>
        <taxon>Bacteroidota</taxon>
        <taxon>Sphingobacteriia</taxon>
        <taxon>Sphingobacteriales</taxon>
        <taxon>Sphingobacteriaceae</taxon>
        <taxon>Mucilaginibacter</taxon>
    </lineage>
</organism>
<dbReference type="KEGG" id="mgin:FRZ54_08215"/>
<dbReference type="Proteomes" id="UP000321479">
    <property type="component" value="Chromosome"/>
</dbReference>